<evidence type="ECO:0000256" key="1">
    <source>
        <dbReference type="SAM" id="SignalP"/>
    </source>
</evidence>
<dbReference type="AlphaFoldDB" id="A0A1I7ZZ10"/>
<protein>
    <submittedName>
        <fullName evidence="3">DB domain-containing protein</fullName>
    </submittedName>
</protein>
<dbReference type="SUPFAM" id="SSF110014">
    <property type="entry name" value="Her-1"/>
    <property type="match status" value="1"/>
</dbReference>
<feature type="signal peptide" evidence="1">
    <location>
        <begin position="1"/>
        <end position="16"/>
    </location>
</feature>
<dbReference type="WBParaSite" id="L893_g31046.t1">
    <property type="protein sequence ID" value="L893_g31046.t1"/>
    <property type="gene ID" value="L893_g31046"/>
</dbReference>
<reference evidence="3" key="1">
    <citation type="submission" date="2016-11" db="UniProtKB">
        <authorList>
            <consortium name="WormBaseParasite"/>
        </authorList>
    </citation>
    <scope>IDENTIFICATION</scope>
</reference>
<dbReference type="PANTHER" id="PTHR37979">
    <property type="entry name" value="PROTEIN HER-1"/>
    <property type="match status" value="1"/>
</dbReference>
<evidence type="ECO:0000313" key="3">
    <source>
        <dbReference type="WBParaSite" id="L893_g31046.t1"/>
    </source>
</evidence>
<dbReference type="InterPro" id="IPR043108">
    <property type="entry name" value="Her-1_C"/>
</dbReference>
<name>A0A1I7ZZ10_9BILA</name>
<keyword evidence="2" id="KW-1185">Reference proteome</keyword>
<accession>A0A1I7ZZ10</accession>
<dbReference type="Proteomes" id="UP000095287">
    <property type="component" value="Unplaced"/>
</dbReference>
<dbReference type="InterPro" id="IPR015313">
    <property type="entry name" value="Her-1"/>
</dbReference>
<sequence length="183" mass="20978">MRILILMVALAASGFPATLKLTMRQDDPLVVARRCCAPEHVQCCRRAFNFLLPVQCANMTVEERMEAVHCAQKGFHGEKQLQRLNINDFECCGVFGNNDNDPENLCQERCLHALQTPSLPVAEKLQRIRFCRLNNENVVKCFHKCVHWQRHHNTDGNASFVYGEHCNWVDRMLPGKMYIGPPV</sequence>
<keyword evidence="1" id="KW-0732">Signal</keyword>
<feature type="chain" id="PRO_5009314079" evidence="1">
    <location>
        <begin position="17"/>
        <end position="183"/>
    </location>
</feature>
<dbReference type="PANTHER" id="PTHR37979:SF1">
    <property type="entry name" value="PROTEIN HER-1"/>
    <property type="match status" value="1"/>
</dbReference>
<dbReference type="InterPro" id="IPR036341">
    <property type="entry name" value="Her-1_sf"/>
</dbReference>
<dbReference type="Pfam" id="PF09232">
    <property type="entry name" value="Caenor_Her-1"/>
    <property type="match status" value="1"/>
</dbReference>
<organism evidence="2 3">
    <name type="scientific">Steinernema glaseri</name>
    <dbReference type="NCBI Taxonomy" id="37863"/>
    <lineage>
        <taxon>Eukaryota</taxon>
        <taxon>Metazoa</taxon>
        <taxon>Ecdysozoa</taxon>
        <taxon>Nematoda</taxon>
        <taxon>Chromadorea</taxon>
        <taxon>Rhabditida</taxon>
        <taxon>Tylenchina</taxon>
        <taxon>Panagrolaimomorpha</taxon>
        <taxon>Strongyloidoidea</taxon>
        <taxon>Steinernematidae</taxon>
        <taxon>Steinernema</taxon>
    </lineage>
</organism>
<dbReference type="Gene3D" id="1.10.150.370">
    <property type="entry name" value="Caenorhabditis elegans Her-1, C-terminal domain"/>
    <property type="match status" value="1"/>
</dbReference>
<proteinExistence type="predicted"/>
<evidence type="ECO:0000313" key="2">
    <source>
        <dbReference type="Proteomes" id="UP000095287"/>
    </source>
</evidence>